<dbReference type="Pfam" id="PF20146">
    <property type="entry name" value="NRF"/>
    <property type="match status" value="1"/>
</dbReference>
<feature type="transmembrane region" description="Helical" evidence="1">
    <location>
        <begin position="482"/>
        <end position="502"/>
    </location>
</feature>
<dbReference type="InterPro" id="IPR002656">
    <property type="entry name" value="Acyl_transf_3_dom"/>
</dbReference>
<sequence>MLVRVVIIFSLCSWTLCVLAKEKNPLDMIEPQPTDYENMTILERWQNLEKGMKRVANSVVKLILPKLMEGSEKVNFTSQCMRDSMQLISGLKSVKPWALRFIDSSSKIMDGILVGSLSSFGAYDECVDTVATSNRNKKELFRGQYCTLDLKPPIPPKKNFYKLDEVLDELKNFSKGESVVSEAAKYAHFFHFLSLRLGICVPSGCTLEDIDKMAKEMGKWLGFSAQASRCEVKEENKFTPVAIFVISAYAFAGFLMFVGSMIDIYCYYTKVIFRHKAVRLLLAFSLITNFRKFSNTETSSDTLRCLNGVRFLCMSWIVLGHTYLNVNFQMFLGLEKVRAYARDFAFQAVINASVAVDTFFFIGGLLVCYVTIKLVKVGGHPFNIKLYIFHRLWRILPVYAYVIMFMFLGNMLGSGPIWHDSTYKHLKACWDNWWTNLIFINNFYNSEQMCIPQSWYIASDVQLYLAALLILLPLLRWPKVGLSLSVLTILASVIYSGIGTYVNQYPPTMLFAHPDPNQRIAYWAHFYFRPFVHAGPYCIGILAGYLLATRPDLKIP</sequence>
<feature type="non-terminal residue" evidence="4">
    <location>
        <position position="556"/>
    </location>
</feature>
<name>A0A087UZW0_STEMI</name>
<feature type="chain" id="PRO_5001831069" evidence="2">
    <location>
        <begin position="21"/>
        <end position="556"/>
    </location>
</feature>
<feature type="signal peptide" evidence="2">
    <location>
        <begin position="1"/>
        <end position="20"/>
    </location>
</feature>
<keyword evidence="1" id="KW-0472">Membrane</keyword>
<dbReference type="AlphaFoldDB" id="A0A087UZW0"/>
<evidence type="ECO:0000259" key="3">
    <source>
        <dbReference type="SMART" id="SM00703"/>
    </source>
</evidence>
<keyword evidence="2" id="KW-0732">Signal</keyword>
<dbReference type="Proteomes" id="UP000054359">
    <property type="component" value="Unassembled WGS sequence"/>
</dbReference>
<protein>
    <submittedName>
        <fullName evidence="4">Nose resistant to fluoxetine protein 6</fullName>
    </submittedName>
</protein>
<gene>
    <name evidence="4" type="ORF">X975_04445</name>
</gene>
<evidence type="ECO:0000256" key="1">
    <source>
        <dbReference type="SAM" id="Phobius"/>
    </source>
</evidence>
<dbReference type="OrthoDB" id="6411378at2759"/>
<evidence type="ECO:0000313" key="5">
    <source>
        <dbReference type="Proteomes" id="UP000054359"/>
    </source>
</evidence>
<dbReference type="PANTHER" id="PTHR11161:SF0">
    <property type="entry name" value="O-ACYLTRANSFERASE LIKE PROTEIN"/>
    <property type="match status" value="1"/>
</dbReference>
<dbReference type="Pfam" id="PF01757">
    <property type="entry name" value="Acyl_transf_3"/>
    <property type="match status" value="1"/>
</dbReference>
<dbReference type="InterPro" id="IPR006621">
    <property type="entry name" value="Nose-resist-to-fluoxetine_N"/>
</dbReference>
<dbReference type="OMA" id="ITWYFAV"/>
<evidence type="ECO:0000256" key="2">
    <source>
        <dbReference type="SAM" id="SignalP"/>
    </source>
</evidence>
<dbReference type="SMART" id="SM00703">
    <property type="entry name" value="NRF"/>
    <property type="match status" value="1"/>
</dbReference>
<dbReference type="EMBL" id="KK122522">
    <property type="protein sequence ID" value="KFM82899.1"/>
    <property type="molecule type" value="Genomic_DNA"/>
</dbReference>
<evidence type="ECO:0000313" key="4">
    <source>
        <dbReference type="EMBL" id="KFM82899.1"/>
    </source>
</evidence>
<feature type="transmembrane region" description="Helical" evidence="1">
    <location>
        <begin position="241"/>
        <end position="268"/>
    </location>
</feature>
<feature type="transmembrane region" description="Helical" evidence="1">
    <location>
        <begin position="455"/>
        <end position="475"/>
    </location>
</feature>
<organism evidence="4 5">
    <name type="scientific">Stegodyphus mimosarum</name>
    <name type="common">African social velvet spider</name>
    <dbReference type="NCBI Taxonomy" id="407821"/>
    <lineage>
        <taxon>Eukaryota</taxon>
        <taxon>Metazoa</taxon>
        <taxon>Ecdysozoa</taxon>
        <taxon>Arthropoda</taxon>
        <taxon>Chelicerata</taxon>
        <taxon>Arachnida</taxon>
        <taxon>Araneae</taxon>
        <taxon>Araneomorphae</taxon>
        <taxon>Entelegynae</taxon>
        <taxon>Eresoidea</taxon>
        <taxon>Eresidae</taxon>
        <taxon>Stegodyphus</taxon>
    </lineage>
</organism>
<dbReference type="STRING" id="407821.A0A087UZW0"/>
<feature type="transmembrane region" description="Helical" evidence="1">
    <location>
        <begin position="522"/>
        <end position="548"/>
    </location>
</feature>
<reference evidence="4 5" key="1">
    <citation type="submission" date="2013-11" db="EMBL/GenBank/DDBJ databases">
        <title>Genome sequencing of Stegodyphus mimosarum.</title>
        <authorList>
            <person name="Bechsgaard J."/>
        </authorList>
    </citation>
    <scope>NUCLEOTIDE SEQUENCE [LARGE SCALE GENOMIC DNA]</scope>
</reference>
<keyword evidence="1" id="KW-0812">Transmembrane</keyword>
<accession>A0A087UZW0</accession>
<feature type="transmembrane region" description="Helical" evidence="1">
    <location>
        <begin position="305"/>
        <end position="324"/>
    </location>
</feature>
<dbReference type="GO" id="GO:0016747">
    <property type="term" value="F:acyltransferase activity, transferring groups other than amino-acyl groups"/>
    <property type="evidence" value="ECO:0007669"/>
    <property type="project" value="InterPro"/>
</dbReference>
<feature type="transmembrane region" description="Helical" evidence="1">
    <location>
        <begin position="344"/>
        <end position="372"/>
    </location>
</feature>
<keyword evidence="5" id="KW-1185">Reference proteome</keyword>
<keyword evidence="1" id="KW-1133">Transmembrane helix</keyword>
<proteinExistence type="predicted"/>
<dbReference type="InterPro" id="IPR052728">
    <property type="entry name" value="O2_lipid_transport_reg"/>
</dbReference>
<dbReference type="PANTHER" id="PTHR11161">
    <property type="entry name" value="O-ACYLTRANSFERASE"/>
    <property type="match status" value="1"/>
</dbReference>
<feature type="domain" description="Nose resistant-to-fluoxetine protein N-terminal" evidence="3">
    <location>
        <begin position="77"/>
        <end position="232"/>
    </location>
</feature>
<feature type="transmembrane region" description="Helical" evidence="1">
    <location>
        <begin position="392"/>
        <end position="412"/>
    </location>
</feature>